<evidence type="ECO:0000313" key="5">
    <source>
        <dbReference type="Proteomes" id="UP000316371"/>
    </source>
</evidence>
<evidence type="ECO:0000313" key="4">
    <source>
        <dbReference type="EMBL" id="TRX42910.1"/>
    </source>
</evidence>
<protein>
    <submittedName>
        <fullName evidence="4">T9SS type A sorting domain-containing protein</fullName>
    </submittedName>
</protein>
<accession>A0A553ECY1</accession>
<comment type="caution">
    <text evidence="4">The sequence shown here is derived from an EMBL/GenBank/DDBJ whole genome shotgun (WGS) entry which is preliminary data.</text>
</comment>
<dbReference type="Pfam" id="PF18962">
    <property type="entry name" value="Por_Secre_tail"/>
    <property type="match status" value="1"/>
</dbReference>
<dbReference type="RefSeq" id="WP_144254834.1">
    <property type="nucleotide sequence ID" value="NZ_VJZT01000001.1"/>
</dbReference>
<dbReference type="InterPro" id="IPR026444">
    <property type="entry name" value="Secre_tail"/>
</dbReference>
<feature type="domain" description="Secretion system C-terminal sorting" evidence="3">
    <location>
        <begin position="205"/>
        <end position="275"/>
    </location>
</feature>
<keyword evidence="1 2" id="KW-0732">Signal</keyword>
<dbReference type="Proteomes" id="UP000316371">
    <property type="component" value="Unassembled WGS sequence"/>
</dbReference>
<evidence type="ECO:0000256" key="1">
    <source>
        <dbReference type="ARBA" id="ARBA00022729"/>
    </source>
</evidence>
<keyword evidence="5" id="KW-1185">Reference proteome</keyword>
<evidence type="ECO:0000259" key="3">
    <source>
        <dbReference type="Pfam" id="PF18962"/>
    </source>
</evidence>
<dbReference type="AlphaFoldDB" id="A0A553ECY1"/>
<reference evidence="4 5" key="1">
    <citation type="submission" date="2019-07" db="EMBL/GenBank/DDBJ databases">
        <title>Novel species of Flavobacterium.</title>
        <authorList>
            <person name="Liu Q."/>
            <person name="Xin Y.-H."/>
        </authorList>
    </citation>
    <scope>NUCLEOTIDE SEQUENCE [LARGE SCALE GENOMIC DNA]</scope>
    <source>
        <strain evidence="4 5">LB1R34</strain>
    </source>
</reference>
<dbReference type="NCBIfam" id="TIGR04183">
    <property type="entry name" value="Por_Secre_tail"/>
    <property type="match status" value="1"/>
</dbReference>
<feature type="signal peptide" evidence="2">
    <location>
        <begin position="1"/>
        <end position="21"/>
    </location>
</feature>
<name>A0A553ECY1_9FLAO</name>
<sequence length="277" mass="29824">MKKITLSSMLFFAMIVANTNAYSQDQLLMDCEDGTTGTLTLNVFANGAGESNADVTIVDNPSVSGINTSAKVAQFLRRTGGGAASYTGAYSGGQVVDFTTNKYVHVKVLKTKVSPVKFKIEGGPSGNREIASTEPYATADVWQDMVFLITETGIYPTVVFFPDFEDPLTDSGDIMVYFDDIVINNIATPTTLGLNSNTTKSKIALYPSAVKNELNINAVSKISSLSIYNMQGKKVYVGKNLAAGTNQVNMSSYSKGMYVVKMVTENGEKISQKIVKN</sequence>
<gene>
    <name evidence="4" type="ORF">FNW21_00845</name>
</gene>
<proteinExistence type="predicted"/>
<dbReference type="OrthoDB" id="5381604at2"/>
<dbReference type="EMBL" id="VJZT01000001">
    <property type="protein sequence ID" value="TRX42910.1"/>
    <property type="molecule type" value="Genomic_DNA"/>
</dbReference>
<evidence type="ECO:0000256" key="2">
    <source>
        <dbReference type="SAM" id="SignalP"/>
    </source>
</evidence>
<feature type="chain" id="PRO_5021917217" evidence="2">
    <location>
        <begin position="22"/>
        <end position="277"/>
    </location>
</feature>
<organism evidence="4 5">
    <name type="scientific">Flavobacterium restrictum</name>
    <dbReference type="NCBI Taxonomy" id="2594428"/>
    <lineage>
        <taxon>Bacteria</taxon>
        <taxon>Pseudomonadati</taxon>
        <taxon>Bacteroidota</taxon>
        <taxon>Flavobacteriia</taxon>
        <taxon>Flavobacteriales</taxon>
        <taxon>Flavobacteriaceae</taxon>
        <taxon>Flavobacterium</taxon>
    </lineage>
</organism>